<dbReference type="STRING" id="13333.W1PIB3"/>
<keyword evidence="4" id="KW-0560">Oxidoreductase</keyword>
<dbReference type="HOGENOM" id="CLU_019845_4_0_1"/>
<organism evidence="6 7">
    <name type="scientific">Amborella trichopoda</name>
    <dbReference type="NCBI Taxonomy" id="13333"/>
    <lineage>
        <taxon>Eukaryota</taxon>
        <taxon>Viridiplantae</taxon>
        <taxon>Streptophyta</taxon>
        <taxon>Embryophyta</taxon>
        <taxon>Tracheophyta</taxon>
        <taxon>Spermatophyta</taxon>
        <taxon>Magnoliopsida</taxon>
        <taxon>Amborellales</taxon>
        <taxon>Amborellaceae</taxon>
        <taxon>Amborella</taxon>
    </lineage>
</organism>
<feature type="domain" description="FAD/NAD(P)-binding" evidence="5">
    <location>
        <begin position="14"/>
        <end position="164"/>
    </location>
</feature>
<keyword evidence="2" id="KW-0285">Flavoprotein</keyword>
<keyword evidence="3" id="KW-0274">FAD</keyword>
<dbReference type="Pfam" id="PF07992">
    <property type="entry name" value="Pyr_redox_2"/>
    <property type="match status" value="1"/>
</dbReference>
<dbReference type="Gene3D" id="3.50.50.100">
    <property type="match status" value="1"/>
</dbReference>
<gene>
    <name evidence="6" type="ORF">AMTR_s00005p00239090</name>
</gene>
<dbReference type="GO" id="GO:0005737">
    <property type="term" value="C:cytoplasm"/>
    <property type="evidence" value="ECO:0000318"/>
    <property type="project" value="GO_Central"/>
</dbReference>
<evidence type="ECO:0000256" key="1">
    <source>
        <dbReference type="ARBA" id="ARBA00006442"/>
    </source>
</evidence>
<evidence type="ECO:0000256" key="3">
    <source>
        <dbReference type="ARBA" id="ARBA00022827"/>
    </source>
</evidence>
<dbReference type="InterPro" id="IPR036188">
    <property type="entry name" value="FAD/NAD-bd_sf"/>
</dbReference>
<evidence type="ECO:0000313" key="7">
    <source>
        <dbReference type="Proteomes" id="UP000017836"/>
    </source>
</evidence>
<dbReference type="EMBL" id="KI393866">
    <property type="protein sequence ID" value="ERN06850.1"/>
    <property type="molecule type" value="Genomic_DNA"/>
</dbReference>
<dbReference type="AlphaFoldDB" id="W1PIB3"/>
<evidence type="ECO:0000256" key="4">
    <source>
        <dbReference type="ARBA" id="ARBA00023002"/>
    </source>
</evidence>
<evidence type="ECO:0000256" key="2">
    <source>
        <dbReference type="ARBA" id="ARBA00022630"/>
    </source>
</evidence>
<dbReference type="GO" id="GO:0050660">
    <property type="term" value="F:flavin adenine dinucleotide binding"/>
    <property type="evidence" value="ECO:0000318"/>
    <property type="project" value="GO_Central"/>
</dbReference>
<dbReference type="eggNOG" id="KOG2495">
    <property type="taxonomic scope" value="Eukaryota"/>
</dbReference>
<sequence length="243" mass="26471">MCTNQDCKTIRNAGTILIIGGGPAGLELAGELSVDFPQKNLIIVHGGVRLIDFLGLKASKKALEWLNKRGVNVYFEERITEDGLPGPEDEGDGLYTMSSGKTVTADCHFLCTGKKINSSWLKGTAFEDSLDERGFLKVDRSLMLEGHPNVFAVGYITNMKEMRQGLLAQKHAEVVAENIRKLSKGSNKIITYKPGPPIGMVSLGRSLAIAQMPWGTMLGRLPGMLKSKDLYVGKTRKALGFKS</sequence>
<evidence type="ECO:0000259" key="5">
    <source>
        <dbReference type="Pfam" id="PF07992"/>
    </source>
</evidence>
<dbReference type="PANTHER" id="PTHR43735:SF3">
    <property type="entry name" value="FERROPTOSIS SUPPRESSOR PROTEIN 1"/>
    <property type="match status" value="1"/>
</dbReference>
<dbReference type="SUPFAM" id="SSF51905">
    <property type="entry name" value="FAD/NAD(P)-binding domain"/>
    <property type="match status" value="1"/>
</dbReference>
<protein>
    <recommendedName>
        <fullName evidence="5">FAD/NAD(P)-binding domain-containing protein</fullName>
    </recommendedName>
</protein>
<reference evidence="7" key="1">
    <citation type="journal article" date="2013" name="Science">
        <title>The Amborella genome and the evolution of flowering plants.</title>
        <authorList>
            <consortium name="Amborella Genome Project"/>
        </authorList>
    </citation>
    <scope>NUCLEOTIDE SEQUENCE [LARGE SCALE GENOMIC DNA]</scope>
</reference>
<dbReference type="Gramene" id="ERN06850">
    <property type="protein sequence ID" value="ERN06850"/>
    <property type="gene ID" value="AMTR_s00005p00239090"/>
</dbReference>
<dbReference type="PANTHER" id="PTHR43735">
    <property type="entry name" value="APOPTOSIS-INDUCING FACTOR 1"/>
    <property type="match status" value="1"/>
</dbReference>
<proteinExistence type="inferred from homology"/>
<dbReference type="GO" id="GO:0004174">
    <property type="term" value="F:electron-transferring-flavoprotein dehydrogenase activity"/>
    <property type="evidence" value="ECO:0000318"/>
    <property type="project" value="GO_Central"/>
</dbReference>
<keyword evidence="7" id="KW-1185">Reference proteome</keyword>
<accession>W1PIB3</accession>
<evidence type="ECO:0000313" key="6">
    <source>
        <dbReference type="EMBL" id="ERN06850.1"/>
    </source>
</evidence>
<dbReference type="Proteomes" id="UP000017836">
    <property type="component" value="Unassembled WGS sequence"/>
</dbReference>
<name>W1PIB3_AMBTC</name>
<comment type="similarity">
    <text evidence="1">Belongs to the FAD-dependent oxidoreductase family.</text>
</comment>
<dbReference type="InterPro" id="IPR023753">
    <property type="entry name" value="FAD/NAD-binding_dom"/>
</dbReference>
<dbReference type="OMA" id="KINSSWL"/>